<evidence type="ECO:0000256" key="4">
    <source>
        <dbReference type="SAM" id="MobiDB-lite"/>
    </source>
</evidence>
<keyword evidence="1 3" id="KW-0240">DNA-directed RNA polymerase</keyword>
<comment type="caution">
    <text evidence="5">The sequence shown here is derived from an EMBL/GenBank/DDBJ whole genome shotgun (WGS) entry which is preliminary data.</text>
</comment>
<dbReference type="GO" id="GO:0006360">
    <property type="term" value="P:transcription by RNA polymerase I"/>
    <property type="evidence" value="ECO:0007669"/>
    <property type="project" value="TreeGrafter"/>
</dbReference>
<reference evidence="5" key="1">
    <citation type="submission" date="2021-02" db="EMBL/GenBank/DDBJ databases">
        <authorList>
            <person name="Han P."/>
        </authorList>
    </citation>
    <scope>NUCLEOTIDE SEQUENCE</scope>
    <source>
        <strain evidence="5">Candidatus Nitrosotenuis uzonensis 5A</strain>
    </source>
</reference>
<dbReference type="Pfam" id="PF01192">
    <property type="entry name" value="RNA_pol_Rpb6"/>
    <property type="match status" value="1"/>
</dbReference>
<comment type="subcellular location">
    <subcellularLocation>
        <location evidence="3">Cytoplasm</location>
    </subcellularLocation>
</comment>
<dbReference type="Proteomes" id="UP000655759">
    <property type="component" value="Unassembled WGS sequence"/>
</dbReference>
<evidence type="ECO:0000256" key="3">
    <source>
        <dbReference type="HAMAP-Rule" id="MF_00192"/>
    </source>
</evidence>
<feature type="region of interest" description="Disordered" evidence="4">
    <location>
        <begin position="1"/>
        <end position="34"/>
    </location>
</feature>
<feature type="compositionally biased region" description="Acidic residues" evidence="4">
    <location>
        <begin position="1"/>
        <end position="19"/>
    </location>
</feature>
<dbReference type="GO" id="GO:0005737">
    <property type="term" value="C:cytoplasm"/>
    <property type="evidence" value="ECO:0007669"/>
    <property type="project" value="UniProtKB-SubCell"/>
</dbReference>
<protein>
    <recommendedName>
        <fullName evidence="3">DNA-directed RNA polymerase subunit Rpo6</fullName>
        <ecNumber evidence="3">2.7.7.6</ecNumber>
    </recommendedName>
    <alternativeName>
        <fullName evidence="3">DNA-directed RNA polymerase subunit K</fullName>
    </alternativeName>
</protein>
<dbReference type="SMART" id="SM01409">
    <property type="entry name" value="RNA_pol_Rpb6"/>
    <property type="match status" value="1"/>
</dbReference>
<keyword evidence="3 5" id="KW-0808">Transferase</keyword>
<dbReference type="GO" id="GO:0003899">
    <property type="term" value="F:DNA-directed RNA polymerase activity"/>
    <property type="evidence" value="ECO:0007669"/>
    <property type="project" value="UniProtKB-UniRule"/>
</dbReference>
<comment type="similarity">
    <text evidence="3">Belongs to the archaeal Rpo6/eukaryotic RPB6 RNA polymerase subunit family.</text>
</comment>
<dbReference type="SUPFAM" id="SSF63562">
    <property type="entry name" value="RPB6/omega subunit-like"/>
    <property type="match status" value="1"/>
</dbReference>
<keyword evidence="3 5" id="KW-0548">Nucleotidyltransferase</keyword>
<dbReference type="GO" id="GO:0003677">
    <property type="term" value="F:DNA binding"/>
    <property type="evidence" value="ECO:0007669"/>
    <property type="project" value="UniProtKB-UniRule"/>
</dbReference>
<dbReference type="InterPro" id="IPR006110">
    <property type="entry name" value="Pol_omega/Rpo6/RPB6"/>
</dbReference>
<keyword evidence="3" id="KW-0963">Cytoplasm</keyword>
<keyword evidence="2 3" id="KW-0804">Transcription</keyword>
<dbReference type="AlphaFoldDB" id="A0A812EX89"/>
<sequence>MSDPEEAEVEITEEIEEEPDFVRPAGEEVSEDTSMEDAINAYRKIFETKELTEEERAELDKKIKEMEQREIIDVDPIHQAVEIPLAGKGKIAIGPPTLTRFEKARILGARALQLSQGAPPFISIPPDARTSLDIALKELEDRAIPIVIRRRLPNGDYQNIPIDYFN</sequence>
<dbReference type="InterPro" id="IPR020708">
    <property type="entry name" value="DNA-dir_RNA_polK_14-18kDa_CS"/>
</dbReference>
<dbReference type="InterPro" id="IPR036161">
    <property type="entry name" value="RPB6/omega-like_sf"/>
</dbReference>
<dbReference type="RefSeq" id="WP_239654947.1">
    <property type="nucleotide sequence ID" value="NZ_CAJNAQ010000005.1"/>
</dbReference>
<evidence type="ECO:0000256" key="2">
    <source>
        <dbReference type="ARBA" id="ARBA00023163"/>
    </source>
</evidence>
<evidence type="ECO:0000313" key="5">
    <source>
        <dbReference type="EMBL" id="CAE6498669.1"/>
    </source>
</evidence>
<dbReference type="Gene3D" id="3.90.940.10">
    <property type="match status" value="1"/>
</dbReference>
<dbReference type="EMBL" id="CAJNAQ010000005">
    <property type="protein sequence ID" value="CAE6498669.1"/>
    <property type="molecule type" value="Genomic_DNA"/>
</dbReference>
<name>A0A812EX89_9ARCH</name>
<dbReference type="GO" id="GO:0006366">
    <property type="term" value="P:transcription by RNA polymerase II"/>
    <property type="evidence" value="ECO:0007669"/>
    <property type="project" value="TreeGrafter"/>
</dbReference>
<dbReference type="GO" id="GO:0000428">
    <property type="term" value="C:DNA-directed RNA polymerase complex"/>
    <property type="evidence" value="ECO:0007669"/>
    <property type="project" value="UniProtKB-KW"/>
</dbReference>
<dbReference type="NCBIfam" id="NF002207">
    <property type="entry name" value="PRK01099.1-2"/>
    <property type="match status" value="1"/>
</dbReference>
<comment type="catalytic activity">
    <reaction evidence="3">
        <text>RNA(n) + a ribonucleoside 5'-triphosphate = RNA(n+1) + diphosphate</text>
        <dbReference type="Rhea" id="RHEA:21248"/>
        <dbReference type="Rhea" id="RHEA-COMP:14527"/>
        <dbReference type="Rhea" id="RHEA-COMP:17342"/>
        <dbReference type="ChEBI" id="CHEBI:33019"/>
        <dbReference type="ChEBI" id="CHEBI:61557"/>
        <dbReference type="ChEBI" id="CHEBI:140395"/>
        <dbReference type="EC" id="2.7.7.6"/>
    </reaction>
</comment>
<dbReference type="PROSITE" id="PS01111">
    <property type="entry name" value="RNA_POL_K_14KD"/>
    <property type="match status" value="1"/>
</dbReference>
<organism evidence="5 6">
    <name type="scientific">Candidatus Nitrosotenuis uzonensis</name>
    <dbReference type="NCBI Taxonomy" id="1407055"/>
    <lineage>
        <taxon>Archaea</taxon>
        <taxon>Nitrososphaerota</taxon>
        <taxon>Candidatus Nitrosotenuis</taxon>
    </lineage>
</organism>
<dbReference type="PANTHER" id="PTHR47227">
    <property type="entry name" value="DNA-DIRECTED RNA POLYMERASE SUBUNIT K"/>
    <property type="match status" value="1"/>
</dbReference>
<dbReference type="HAMAP" id="MF_00192">
    <property type="entry name" value="RNApol_arch_Rpo6"/>
    <property type="match status" value="1"/>
</dbReference>
<evidence type="ECO:0000256" key="1">
    <source>
        <dbReference type="ARBA" id="ARBA00022478"/>
    </source>
</evidence>
<dbReference type="GO" id="GO:0042797">
    <property type="term" value="P:tRNA transcription by RNA polymerase III"/>
    <property type="evidence" value="ECO:0007669"/>
    <property type="project" value="TreeGrafter"/>
</dbReference>
<evidence type="ECO:0000313" key="6">
    <source>
        <dbReference type="Proteomes" id="UP000655759"/>
    </source>
</evidence>
<gene>
    <name evidence="3 5" type="primary">rpoK</name>
    <name evidence="3" type="synonym">rpo6</name>
    <name evidence="5" type="ORF">NUZ5A_50820</name>
</gene>
<dbReference type="PANTHER" id="PTHR47227:SF5">
    <property type="entry name" value="DNA-DIRECTED RNA POLYMERASES I, II, AND III SUBUNIT RPABC2"/>
    <property type="match status" value="1"/>
</dbReference>
<comment type="subunit">
    <text evidence="3">Part of the RNA polymerase complex.</text>
</comment>
<dbReference type="InterPro" id="IPR006111">
    <property type="entry name" value="Rpo6/Rpb6"/>
</dbReference>
<dbReference type="EC" id="2.7.7.6" evidence="3"/>
<accession>A0A812EX89</accession>
<proteinExistence type="inferred from homology"/>
<comment type="function">
    <text evidence="3">DNA-dependent RNA polymerase (RNAP) catalyzes the transcription of DNA into RNA using the four ribonucleoside triphosphates as substrates.</text>
</comment>
<dbReference type="NCBIfam" id="NF002208">
    <property type="entry name" value="PRK01099.1-3"/>
    <property type="match status" value="1"/>
</dbReference>